<dbReference type="PANTHER" id="PTHR34807:SF3">
    <property type="entry name" value="OS08G0270800 PROTEIN"/>
    <property type="match status" value="1"/>
</dbReference>
<dbReference type="OrthoDB" id="993453at2759"/>
<name>A0A7J9G664_9ROSI</name>
<keyword evidence="2" id="KW-1185">Reference proteome</keyword>
<dbReference type="EMBL" id="JABFAD010000002">
    <property type="protein sequence ID" value="MBA0793097.1"/>
    <property type="molecule type" value="Genomic_DNA"/>
</dbReference>
<feature type="non-terminal residue" evidence="1">
    <location>
        <position position="112"/>
    </location>
</feature>
<organism evidence="1 2">
    <name type="scientific">Gossypium harknessii</name>
    <dbReference type="NCBI Taxonomy" id="34285"/>
    <lineage>
        <taxon>Eukaryota</taxon>
        <taxon>Viridiplantae</taxon>
        <taxon>Streptophyta</taxon>
        <taxon>Embryophyta</taxon>
        <taxon>Tracheophyta</taxon>
        <taxon>Spermatophyta</taxon>
        <taxon>Magnoliopsida</taxon>
        <taxon>eudicotyledons</taxon>
        <taxon>Gunneridae</taxon>
        <taxon>Pentapetalae</taxon>
        <taxon>rosids</taxon>
        <taxon>malvids</taxon>
        <taxon>Malvales</taxon>
        <taxon>Malvaceae</taxon>
        <taxon>Malvoideae</taxon>
        <taxon>Gossypium</taxon>
    </lineage>
</organism>
<proteinExistence type="predicted"/>
<gene>
    <name evidence="1" type="ORF">Gohar_017529</name>
</gene>
<dbReference type="Proteomes" id="UP000593560">
    <property type="component" value="Unassembled WGS sequence"/>
</dbReference>
<dbReference type="AlphaFoldDB" id="A0A7J9G664"/>
<dbReference type="PANTHER" id="PTHR34807">
    <property type="entry name" value="OS08G0270800 PROTEIN"/>
    <property type="match status" value="1"/>
</dbReference>
<protein>
    <submittedName>
        <fullName evidence="1">Uncharacterized protein</fullName>
    </submittedName>
</protein>
<evidence type="ECO:0000313" key="1">
    <source>
        <dbReference type="EMBL" id="MBA0793097.1"/>
    </source>
</evidence>
<sequence length="112" mass="13346">KIKWVAASVEYSLYPIYEDQRNRFKNHSLTQDFDNLLKKTEAIRKRWQVLKDKKLTLLAEVEFFKRRQKFLMQNRTLNTLAEQSLRRLATDLKVACSIHAHLTIVDALDQQL</sequence>
<evidence type="ECO:0000313" key="2">
    <source>
        <dbReference type="Proteomes" id="UP000593560"/>
    </source>
</evidence>
<accession>A0A7J9G664</accession>
<feature type="non-terminal residue" evidence="1">
    <location>
        <position position="1"/>
    </location>
</feature>
<comment type="caution">
    <text evidence="1">The sequence shown here is derived from an EMBL/GenBank/DDBJ whole genome shotgun (WGS) entry which is preliminary data.</text>
</comment>
<reference evidence="1 2" key="1">
    <citation type="journal article" date="2019" name="Genome Biol. Evol.">
        <title>Insights into the evolution of the New World diploid cottons (Gossypium, subgenus Houzingenia) based on genome sequencing.</title>
        <authorList>
            <person name="Grover C.E."/>
            <person name="Arick M.A. 2nd"/>
            <person name="Thrash A."/>
            <person name="Conover J.L."/>
            <person name="Sanders W.S."/>
            <person name="Peterson D.G."/>
            <person name="Frelichowski J.E."/>
            <person name="Scheffler J.A."/>
            <person name="Scheffler B.E."/>
            <person name="Wendel J.F."/>
        </authorList>
    </citation>
    <scope>NUCLEOTIDE SEQUENCE [LARGE SCALE GENOMIC DNA]</scope>
    <source>
        <strain evidence="1">0</strain>
        <tissue evidence="1">Leaf</tissue>
    </source>
</reference>